<dbReference type="Pfam" id="PF02321">
    <property type="entry name" value="OEP"/>
    <property type="match status" value="1"/>
</dbReference>
<dbReference type="KEGG" id="adv:DJ533_09645"/>
<organism evidence="3 4">
    <name type="scientific">Acinetobacter defluvii</name>
    <dbReference type="NCBI Taxonomy" id="1871111"/>
    <lineage>
        <taxon>Bacteria</taxon>
        <taxon>Pseudomonadati</taxon>
        <taxon>Pseudomonadota</taxon>
        <taxon>Gammaproteobacteria</taxon>
        <taxon>Moraxellales</taxon>
        <taxon>Moraxellaceae</taxon>
        <taxon>Acinetobacter</taxon>
    </lineage>
</organism>
<feature type="signal peptide" evidence="2">
    <location>
        <begin position="1"/>
        <end position="38"/>
    </location>
</feature>
<dbReference type="Proteomes" id="UP000245977">
    <property type="component" value="Chromosome"/>
</dbReference>
<dbReference type="GO" id="GO:0015562">
    <property type="term" value="F:efflux transmembrane transporter activity"/>
    <property type="evidence" value="ECO:0007669"/>
    <property type="project" value="InterPro"/>
</dbReference>
<dbReference type="EMBL" id="CP029397">
    <property type="protein sequence ID" value="AWL28813.1"/>
    <property type="molecule type" value="Genomic_DNA"/>
</dbReference>
<dbReference type="InterPro" id="IPR003423">
    <property type="entry name" value="OMP_efflux"/>
</dbReference>
<keyword evidence="4" id="KW-1185">Reference proteome</keyword>
<accession>A0A2S2FCW3</accession>
<proteinExistence type="inferred from homology"/>
<dbReference type="InterPro" id="IPR010131">
    <property type="entry name" value="MdtP/NodT-like"/>
</dbReference>
<feature type="chain" id="PRO_5015701303" evidence="2">
    <location>
        <begin position="39"/>
        <end position="454"/>
    </location>
</feature>
<name>A0A2S2FCW3_9GAMM</name>
<evidence type="ECO:0000313" key="4">
    <source>
        <dbReference type="Proteomes" id="UP000245977"/>
    </source>
</evidence>
<dbReference type="OrthoDB" id="6716807at2"/>
<keyword evidence="2" id="KW-0732">Signal</keyword>
<gene>
    <name evidence="3" type="ORF">DJ533_09645</name>
</gene>
<comment type="similarity">
    <text evidence="1">Belongs to the outer membrane factor (OMF) (TC 1.B.17) family.</text>
</comment>
<evidence type="ECO:0000313" key="3">
    <source>
        <dbReference type="EMBL" id="AWL28813.1"/>
    </source>
</evidence>
<dbReference type="SUPFAM" id="SSF56954">
    <property type="entry name" value="Outer membrane efflux proteins (OEP)"/>
    <property type="match status" value="1"/>
</dbReference>
<dbReference type="STRING" id="1871111.GCA_001704615_03288"/>
<dbReference type="AlphaFoldDB" id="A0A2S2FCW3"/>
<dbReference type="PANTHER" id="PTHR30203:SF24">
    <property type="entry name" value="BLR4935 PROTEIN"/>
    <property type="match status" value="1"/>
</dbReference>
<sequence length="454" mass="51229">MSKNQIQQQKFAVHRHKFRLKALCSSILLTVVSSVSLAETKTLSLESAIEKVETYQQTQNIWATQTEIDQANLSKAKLWKNPQLNIEQTGFDSNKEQEFSLSISQELDVFGVRKANQNLAVFAQEKMLLAQKIYTAQLRLTVKYLWSQLAIAELEKNIVQAQLNVSEANLNAIRKRFQAGSVAEVDLKRAQLSHTENIRLFKQADLQVQLAQQQLSNIWGASDKTIQIQLALNRLWPQDSYQNVQTNLAENYFEKSRILQLKNTQAQLAYIQAAKRPNPTVSLGMNRTKAPENGNENQIMLGVSVPLNIFDRQQYDVKINQHKQDALNRQQGFYAQQNALQVGTLLTQLQGLEAQFKDVEKTQLPLAMEVQQKTLLGFSAGKFALTDVQQATLQLQDIRQRKVELLKAAWQTAISAESLSLGIEPSVVMSADAIAQINQTLWDNIQTSPVVGEN</sequence>
<protein>
    <submittedName>
        <fullName evidence="3">TolC family protein</fullName>
    </submittedName>
</protein>
<evidence type="ECO:0000256" key="2">
    <source>
        <dbReference type="SAM" id="SignalP"/>
    </source>
</evidence>
<evidence type="ECO:0000256" key="1">
    <source>
        <dbReference type="ARBA" id="ARBA00007613"/>
    </source>
</evidence>
<reference evidence="3" key="1">
    <citation type="submission" date="2019-08" db="EMBL/GenBank/DDBJ databases">
        <title>The complete genome of Acinetobacter defluvii strain WCHAD010030.</title>
        <authorList>
            <person name="Hu Y."/>
            <person name="Qin J."/>
            <person name="Feng Y."/>
            <person name="Zong Z."/>
        </authorList>
    </citation>
    <scope>NUCLEOTIDE SEQUENCE</scope>
    <source>
        <strain evidence="3">WCHA30</strain>
    </source>
</reference>
<dbReference type="Gene3D" id="1.20.1600.10">
    <property type="entry name" value="Outer membrane efflux proteins (OEP)"/>
    <property type="match status" value="1"/>
</dbReference>
<dbReference type="RefSeq" id="WP_065993960.1">
    <property type="nucleotide sequence ID" value="NZ_CP029397.2"/>
</dbReference>
<dbReference type="PANTHER" id="PTHR30203">
    <property type="entry name" value="OUTER MEMBRANE CATION EFFLUX PROTEIN"/>
    <property type="match status" value="1"/>
</dbReference>